<gene>
    <name evidence="2" type="ordered locus">TEPIRE1_2508</name>
</gene>
<keyword evidence="1" id="KW-0472">Membrane</keyword>
<dbReference type="KEGG" id="tep:TepRe1_2333"/>
<evidence type="ECO:0000256" key="1">
    <source>
        <dbReference type="SAM" id="Phobius"/>
    </source>
</evidence>
<dbReference type="OrthoDB" id="1701895at2"/>
<evidence type="ECO:0000313" key="3">
    <source>
        <dbReference type="Proteomes" id="UP000010802"/>
    </source>
</evidence>
<reference evidence="3" key="1">
    <citation type="journal article" date="2013" name="Genome Announc.">
        <title>First genome sequence of a syntrophic acetate-oxidizing bacterium, Tepidanaerobacter acetatoxydans strain Re1.</title>
        <authorList>
            <person name="Manzoor S."/>
            <person name="Bongcam-Rudloff E."/>
            <person name="Schnurer A."/>
            <person name="Muller B."/>
        </authorList>
    </citation>
    <scope>NUCLEOTIDE SEQUENCE [LARGE SCALE GENOMIC DNA]</scope>
    <source>
        <strain evidence="3">Re1</strain>
    </source>
</reference>
<dbReference type="HOGENOM" id="CLU_165428_0_0_9"/>
<dbReference type="PATRIC" id="fig|1209989.3.peg.2885"/>
<dbReference type="Proteomes" id="UP000010802">
    <property type="component" value="Chromosome"/>
</dbReference>
<dbReference type="RefSeq" id="WP_013779365.1">
    <property type="nucleotide sequence ID" value="NC_015519.1"/>
</dbReference>
<dbReference type="AlphaFoldDB" id="F4LSQ6"/>
<keyword evidence="1" id="KW-0812">Transmembrane</keyword>
<protein>
    <recommendedName>
        <fullName evidence="4">Exosortase</fullName>
    </recommendedName>
</protein>
<feature type="transmembrane region" description="Helical" evidence="1">
    <location>
        <begin position="7"/>
        <end position="25"/>
    </location>
</feature>
<dbReference type="eggNOG" id="ENOG50331FP">
    <property type="taxonomic scope" value="Bacteria"/>
</dbReference>
<organism evidence="2 3">
    <name type="scientific">Tepidanaerobacter acetatoxydans (strain DSM 21804 / JCM 16047 / Re1)</name>
    <dbReference type="NCBI Taxonomy" id="1209989"/>
    <lineage>
        <taxon>Bacteria</taxon>
        <taxon>Bacillati</taxon>
        <taxon>Bacillota</taxon>
        <taxon>Clostridia</taxon>
        <taxon>Thermosediminibacterales</taxon>
        <taxon>Tepidanaerobacteraceae</taxon>
        <taxon>Tepidanaerobacter</taxon>
    </lineage>
</organism>
<dbReference type="STRING" id="1209989.TepRe1_2333"/>
<feature type="transmembrane region" description="Helical" evidence="1">
    <location>
        <begin position="59"/>
        <end position="76"/>
    </location>
</feature>
<accession>F4LSQ6</accession>
<accession>L0S2I2</accession>
<feature type="transmembrane region" description="Helical" evidence="1">
    <location>
        <begin position="82"/>
        <end position="101"/>
    </location>
</feature>
<keyword evidence="1" id="KW-1133">Transmembrane helix</keyword>
<dbReference type="KEGG" id="tae:TepiRe1_2508"/>
<evidence type="ECO:0008006" key="4">
    <source>
        <dbReference type="Google" id="ProtNLM"/>
    </source>
</evidence>
<proteinExistence type="predicted"/>
<name>F4LSQ6_TEPAE</name>
<sequence>MKKLRNMIPYLAVIMLDFYLLPFLIRDTGSAMLMLLVVVPLICFVCSLVYGIKNSFCSAYAIVVAVLFIPTILIFYNSTAWVYIFGYGAIALVGNAIGMMFSKRRK</sequence>
<feature type="transmembrane region" description="Helical" evidence="1">
    <location>
        <begin position="31"/>
        <end position="52"/>
    </location>
</feature>
<dbReference type="EMBL" id="HF563609">
    <property type="protein sequence ID" value="CCP27366.1"/>
    <property type="molecule type" value="Genomic_DNA"/>
</dbReference>
<keyword evidence="3" id="KW-1185">Reference proteome</keyword>
<evidence type="ECO:0000313" key="2">
    <source>
        <dbReference type="EMBL" id="CCP27366.1"/>
    </source>
</evidence>